<dbReference type="InterPro" id="IPR028236">
    <property type="entry name" value="CPLANE1"/>
</dbReference>
<sequence length="644" mass="71542">MLEDEEELSGPEKETSDLSLNCAPLHQSRRATGEPEQTNQGSQRQMDPQTLDSTANEFEESSASEKDQPADLTPEVNPLTDNLKEEEPMPWTTSAATHLSIVKQLASTETAQVSPTPLGEEDTPPIESTEESEPSFLISGLRAVNRVVAPKIFMGYEKEISSMDEVKQTTSKEKSSSVGKSFLSVVDVGAGILRNLLNQPKEPELSSQTKEDVSNAELHYKSLFLRDADGIGPLEKAAETATERRKQDTSPDGIPKETPLSVLDEKMKLLTDKSEDLRKDLENTKDLLQTIDDVNENVRGQQEEVDVSADRSSHSDISLAGLPHVDKIPTPVQEILEGTSHEEKKHTPRQSDNTSNQDRRLRKRDDYQDRVNEARDMMSELLADAKPPTSTLTKSKPIAKPAGFKKQRKQKPSLTDNKHRPFTDISLFGYSTASQTQSSQDLIKDDKRGLETRRRDPPVPSKKPEKAAGTERRSVRALRESFESSSKEQRQEMKGSPVSPRPVSVMRSRGLSHQPVPYVHRLQQATAQAPLPSHKDVYVFPSSTYTFKSPVLHSVPSRHQPYLTPRVTAGEENISDISSWSISDDVKQILYDESQVSLASEMSEQDSYLSSVDVKELENMASIGSGSSLSIDWNAVEDMVATIK</sequence>
<proteinExistence type="predicted"/>
<feature type="region of interest" description="Disordered" evidence="1">
    <location>
        <begin position="237"/>
        <end position="262"/>
    </location>
</feature>
<evidence type="ECO:0000313" key="2">
    <source>
        <dbReference type="EMBL" id="PIK55428.1"/>
    </source>
</evidence>
<feature type="region of interest" description="Disordered" evidence="1">
    <location>
        <begin position="1"/>
        <end position="134"/>
    </location>
</feature>
<feature type="compositionally biased region" description="Acidic residues" evidence="1">
    <location>
        <begin position="119"/>
        <end position="133"/>
    </location>
</feature>
<dbReference type="PANTHER" id="PTHR14492:SF4">
    <property type="entry name" value="CILIOGENESIS AND PLANAR POLARITY EFFECTOR 1"/>
    <property type="match status" value="1"/>
</dbReference>
<dbReference type="PANTHER" id="PTHR14492">
    <property type="entry name" value="JBTS17"/>
    <property type="match status" value="1"/>
</dbReference>
<feature type="compositionally biased region" description="Polar residues" evidence="1">
    <location>
        <begin position="429"/>
        <end position="441"/>
    </location>
</feature>
<name>A0A2G8L5B1_STIJA</name>
<dbReference type="AlphaFoldDB" id="A0A2G8L5B1"/>
<feature type="compositionally biased region" description="Basic and acidic residues" evidence="1">
    <location>
        <begin position="237"/>
        <end position="249"/>
    </location>
</feature>
<gene>
    <name evidence="2" type="ORF">BSL78_07656</name>
</gene>
<keyword evidence="3" id="KW-1185">Reference proteome</keyword>
<evidence type="ECO:0000256" key="1">
    <source>
        <dbReference type="SAM" id="MobiDB-lite"/>
    </source>
</evidence>
<accession>A0A2G8L5B1</accession>
<feature type="compositionally biased region" description="Polar residues" evidence="1">
    <location>
        <begin position="35"/>
        <end position="56"/>
    </location>
</feature>
<comment type="caution">
    <text evidence="2">The sequence shown here is derived from an EMBL/GenBank/DDBJ whole genome shotgun (WGS) entry which is preliminary data.</text>
</comment>
<dbReference type="OrthoDB" id="5974632at2759"/>
<protein>
    <submittedName>
        <fullName evidence="2">Uncharacterized protein</fullName>
    </submittedName>
</protein>
<feature type="compositionally biased region" description="Basic and acidic residues" evidence="1">
    <location>
        <begin position="357"/>
        <end position="378"/>
    </location>
</feature>
<feature type="region of interest" description="Disordered" evidence="1">
    <location>
        <begin position="293"/>
        <end position="507"/>
    </location>
</feature>
<reference evidence="2 3" key="1">
    <citation type="journal article" date="2017" name="PLoS Biol.">
        <title>The sea cucumber genome provides insights into morphological evolution and visceral regeneration.</title>
        <authorList>
            <person name="Zhang X."/>
            <person name="Sun L."/>
            <person name="Yuan J."/>
            <person name="Sun Y."/>
            <person name="Gao Y."/>
            <person name="Zhang L."/>
            <person name="Li S."/>
            <person name="Dai H."/>
            <person name="Hamel J.F."/>
            <person name="Liu C."/>
            <person name="Yu Y."/>
            <person name="Liu S."/>
            <person name="Lin W."/>
            <person name="Guo K."/>
            <person name="Jin S."/>
            <person name="Xu P."/>
            <person name="Storey K.B."/>
            <person name="Huan P."/>
            <person name="Zhang T."/>
            <person name="Zhou Y."/>
            <person name="Zhang J."/>
            <person name="Lin C."/>
            <person name="Li X."/>
            <person name="Xing L."/>
            <person name="Huo D."/>
            <person name="Sun M."/>
            <person name="Wang L."/>
            <person name="Mercier A."/>
            <person name="Li F."/>
            <person name="Yang H."/>
            <person name="Xiang J."/>
        </authorList>
    </citation>
    <scope>NUCLEOTIDE SEQUENCE [LARGE SCALE GENOMIC DNA]</scope>
    <source>
        <strain evidence="2">Shaxun</strain>
        <tissue evidence="2">Muscle</tissue>
    </source>
</reference>
<organism evidence="2 3">
    <name type="scientific">Stichopus japonicus</name>
    <name type="common">Sea cucumber</name>
    <dbReference type="NCBI Taxonomy" id="307972"/>
    <lineage>
        <taxon>Eukaryota</taxon>
        <taxon>Metazoa</taxon>
        <taxon>Echinodermata</taxon>
        <taxon>Eleutherozoa</taxon>
        <taxon>Echinozoa</taxon>
        <taxon>Holothuroidea</taxon>
        <taxon>Aspidochirotacea</taxon>
        <taxon>Aspidochirotida</taxon>
        <taxon>Stichopodidae</taxon>
        <taxon>Apostichopus</taxon>
    </lineage>
</organism>
<feature type="compositionally biased region" description="Basic and acidic residues" evidence="1">
    <location>
        <begin position="442"/>
        <end position="493"/>
    </location>
</feature>
<dbReference type="Proteomes" id="UP000230750">
    <property type="component" value="Unassembled WGS sequence"/>
</dbReference>
<evidence type="ECO:0000313" key="3">
    <source>
        <dbReference type="Proteomes" id="UP000230750"/>
    </source>
</evidence>
<dbReference type="Pfam" id="PF15392">
    <property type="entry name" value="Joubert"/>
    <property type="match status" value="1"/>
</dbReference>
<feature type="compositionally biased region" description="Polar residues" evidence="1">
    <location>
        <begin position="105"/>
        <end position="115"/>
    </location>
</feature>
<dbReference type="EMBL" id="MRZV01000215">
    <property type="protein sequence ID" value="PIK55428.1"/>
    <property type="molecule type" value="Genomic_DNA"/>
</dbReference>